<feature type="domain" description="ABC transporter" evidence="6">
    <location>
        <begin position="9"/>
        <end position="256"/>
    </location>
</feature>
<dbReference type="EMBL" id="SPQS01000001">
    <property type="protein sequence ID" value="TFV80397.1"/>
    <property type="molecule type" value="Genomic_DNA"/>
</dbReference>
<dbReference type="GO" id="GO:0005886">
    <property type="term" value="C:plasma membrane"/>
    <property type="evidence" value="ECO:0007669"/>
    <property type="project" value="TreeGrafter"/>
</dbReference>
<proteinExistence type="inferred from homology"/>
<gene>
    <name evidence="7" type="ORF">E4K64_00810</name>
</gene>
<keyword evidence="2" id="KW-0813">Transport</keyword>
<dbReference type="InterPro" id="IPR003439">
    <property type="entry name" value="ABC_transporter-like_ATP-bd"/>
</dbReference>
<dbReference type="InterPro" id="IPR051120">
    <property type="entry name" value="ABC_AA/LPS_Transport"/>
</dbReference>
<dbReference type="InterPro" id="IPR017871">
    <property type="entry name" value="ABC_transporter-like_CS"/>
</dbReference>
<dbReference type="SUPFAM" id="SSF52540">
    <property type="entry name" value="P-loop containing nucleoside triphosphate hydrolases"/>
    <property type="match status" value="1"/>
</dbReference>
<dbReference type="PROSITE" id="PS50893">
    <property type="entry name" value="ABC_TRANSPORTER_2"/>
    <property type="match status" value="1"/>
</dbReference>
<reference evidence="7 8" key="1">
    <citation type="submission" date="2019-03" db="EMBL/GenBank/DDBJ databases">
        <title>Bradyrhizobium strains diversity.</title>
        <authorList>
            <person name="Urquiaga M.C.O."/>
            <person name="Hungria M."/>
            <person name="Delamuta J.R.M."/>
            <person name="Klepa M.S."/>
        </authorList>
    </citation>
    <scope>NUCLEOTIDE SEQUENCE [LARGE SCALE GENOMIC DNA]</scope>
    <source>
        <strain evidence="7 8">CNPSo 3426</strain>
    </source>
</reference>
<dbReference type="PANTHER" id="PTHR45772:SF4">
    <property type="entry name" value="ABC TRANSPORTER ATP-BINDING PROTEIN"/>
    <property type="match status" value="1"/>
</dbReference>
<dbReference type="Pfam" id="PF12399">
    <property type="entry name" value="BCA_ABC_TP_C"/>
    <property type="match status" value="1"/>
</dbReference>
<sequence>MMTARSVAMTIDQVAVCFGGLVAISDMSFTVGEGEIVSLIGPNGAGKTTAFNVMTGFLTPSAGRVTYRNTALAGLKPHEIADLGLVRTFQRTSVFPNDTVHDNLLIGLHRQGRVRLIDSLLGLPSARASERMLRQRASELIEWVGLERRAHDAAGSLSYGEQRLVGVALALAAEPSMLLLDEPVSGMNASETHRFVELIRSIRDRGITILLVEHDMPMVMTVSDRIVVLNYGRIIAEGTPDVIRNDPAVIEAYLGHGAARA</sequence>
<evidence type="ECO:0000256" key="4">
    <source>
        <dbReference type="ARBA" id="ARBA00022840"/>
    </source>
</evidence>
<comment type="function">
    <text evidence="5">Involved in beta-(1--&gt;2)glucan export. Transmembrane domains (TMD) form a pore in the inner membrane and the ATP-binding domain (NBD) is responsible for energy generation.</text>
</comment>
<dbReference type="Proteomes" id="UP000297700">
    <property type="component" value="Unassembled WGS sequence"/>
</dbReference>
<protein>
    <submittedName>
        <fullName evidence="7">ABC transporter ATP-binding protein</fullName>
    </submittedName>
</protein>
<evidence type="ECO:0000259" key="6">
    <source>
        <dbReference type="PROSITE" id="PS50893"/>
    </source>
</evidence>
<dbReference type="CDD" id="cd03219">
    <property type="entry name" value="ABC_Mj1267_LivG_branched"/>
    <property type="match status" value="1"/>
</dbReference>
<dbReference type="FunFam" id="3.40.50.300:FF:000421">
    <property type="entry name" value="Branched-chain amino acid ABC transporter ATP-binding protein"/>
    <property type="match status" value="1"/>
</dbReference>
<dbReference type="InterPro" id="IPR032823">
    <property type="entry name" value="BCA_ABC_TP_C"/>
</dbReference>
<evidence type="ECO:0000256" key="3">
    <source>
        <dbReference type="ARBA" id="ARBA00022741"/>
    </source>
</evidence>
<dbReference type="PROSITE" id="PS00211">
    <property type="entry name" value="ABC_TRANSPORTER_1"/>
    <property type="match status" value="1"/>
</dbReference>
<evidence type="ECO:0000256" key="1">
    <source>
        <dbReference type="ARBA" id="ARBA00005417"/>
    </source>
</evidence>
<keyword evidence="3" id="KW-0547">Nucleotide-binding</keyword>
<dbReference type="InterPro" id="IPR003593">
    <property type="entry name" value="AAA+_ATPase"/>
</dbReference>
<dbReference type="GO" id="GO:0005524">
    <property type="term" value="F:ATP binding"/>
    <property type="evidence" value="ECO:0007669"/>
    <property type="project" value="UniProtKB-KW"/>
</dbReference>
<dbReference type="Pfam" id="PF00005">
    <property type="entry name" value="ABC_tran"/>
    <property type="match status" value="1"/>
</dbReference>
<accession>A0A4Y9PL35</accession>
<evidence type="ECO:0000313" key="7">
    <source>
        <dbReference type="EMBL" id="TFV80397.1"/>
    </source>
</evidence>
<dbReference type="AlphaFoldDB" id="A0A4Y9PL35"/>
<dbReference type="GO" id="GO:0016887">
    <property type="term" value="F:ATP hydrolysis activity"/>
    <property type="evidence" value="ECO:0007669"/>
    <property type="project" value="InterPro"/>
</dbReference>
<dbReference type="SMART" id="SM00382">
    <property type="entry name" value="AAA"/>
    <property type="match status" value="1"/>
</dbReference>
<organism evidence="7 8">
    <name type="scientific">Bradyrhizobium frederickii</name>
    <dbReference type="NCBI Taxonomy" id="2560054"/>
    <lineage>
        <taxon>Bacteria</taxon>
        <taxon>Pseudomonadati</taxon>
        <taxon>Pseudomonadota</taxon>
        <taxon>Alphaproteobacteria</taxon>
        <taxon>Hyphomicrobiales</taxon>
        <taxon>Nitrobacteraceae</taxon>
        <taxon>Bradyrhizobium</taxon>
    </lineage>
</organism>
<name>A0A4Y9PL35_9BRAD</name>
<dbReference type="InterPro" id="IPR027417">
    <property type="entry name" value="P-loop_NTPase"/>
</dbReference>
<evidence type="ECO:0000256" key="5">
    <source>
        <dbReference type="ARBA" id="ARBA00024722"/>
    </source>
</evidence>
<evidence type="ECO:0000256" key="2">
    <source>
        <dbReference type="ARBA" id="ARBA00022448"/>
    </source>
</evidence>
<evidence type="ECO:0000313" key="8">
    <source>
        <dbReference type="Proteomes" id="UP000297700"/>
    </source>
</evidence>
<dbReference type="Gene3D" id="3.40.50.300">
    <property type="entry name" value="P-loop containing nucleotide triphosphate hydrolases"/>
    <property type="match status" value="1"/>
</dbReference>
<comment type="similarity">
    <text evidence="1">Belongs to the ABC transporter superfamily.</text>
</comment>
<comment type="caution">
    <text evidence="7">The sequence shown here is derived from an EMBL/GenBank/DDBJ whole genome shotgun (WGS) entry which is preliminary data.</text>
</comment>
<dbReference type="PANTHER" id="PTHR45772">
    <property type="entry name" value="CONSERVED COMPONENT OF ABC TRANSPORTER FOR NATURAL AMINO ACIDS-RELATED"/>
    <property type="match status" value="1"/>
</dbReference>
<keyword evidence="4 7" id="KW-0067">ATP-binding</keyword>